<evidence type="ECO:0000313" key="2">
    <source>
        <dbReference type="EMBL" id="GFR68084.1"/>
    </source>
</evidence>
<evidence type="ECO:0000256" key="1">
    <source>
        <dbReference type="SAM" id="Phobius"/>
    </source>
</evidence>
<proteinExistence type="predicted"/>
<dbReference type="Proteomes" id="UP000762676">
    <property type="component" value="Unassembled WGS sequence"/>
</dbReference>
<comment type="caution">
    <text evidence="2">The sequence shown here is derived from an EMBL/GenBank/DDBJ whole genome shotgun (WGS) entry which is preliminary data.</text>
</comment>
<evidence type="ECO:0000313" key="3">
    <source>
        <dbReference type="Proteomes" id="UP000762676"/>
    </source>
</evidence>
<name>A0AAV4F496_9GAST</name>
<dbReference type="EMBL" id="BMAT01000545">
    <property type="protein sequence ID" value="GFR68084.1"/>
    <property type="molecule type" value="Genomic_DNA"/>
</dbReference>
<keyword evidence="1" id="KW-0472">Membrane</keyword>
<keyword evidence="1" id="KW-1133">Transmembrane helix</keyword>
<dbReference type="AlphaFoldDB" id="A0AAV4F496"/>
<keyword evidence="3" id="KW-1185">Reference proteome</keyword>
<sequence>MELSSALLKLRDLQSVAICENALYTLQLSACNFILESIPLLADEALVVGGVVVVVKVEVLVEEVVTVVVVVVVVVVVATVVATVAVVVVMWLYFSQNW</sequence>
<gene>
    <name evidence="2" type="ORF">ElyMa_000267900</name>
</gene>
<reference evidence="2 3" key="1">
    <citation type="journal article" date="2021" name="Elife">
        <title>Chloroplast acquisition without the gene transfer in kleptoplastic sea slugs, Plakobranchus ocellatus.</title>
        <authorList>
            <person name="Maeda T."/>
            <person name="Takahashi S."/>
            <person name="Yoshida T."/>
            <person name="Shimamura S."/>
            <person name="Takaki Y."/>
            <person name="Nagai Y."/>
            <person name="Toyoda A."/>
            <person name="Suzuki Y."/>
            <person name="Arimoto A."/>
            <person name="Ishii H."/>
            <person name="Satoh N."/>
            <person name="Nishiyama T."/>
            <person name="Hasebe M."/>
            <person name="Maruyama T."/>
            <person name="Minagawa J."/>
            <person name="Obokata J."/>
            <person name="Shigenobu S."/>
        </authorList>
    </citation>
    <scope>NUCLEOTIDE SEQUENCE [LARGE SCALE GENOMIC DNA]</scope>
</reference>
<organism evidence="2 3">
    <name type="scientific">Elysia marginata</name>
    <dbReference type="NCBI Taxonomy" id="1093978"/>
    <lineage>
        <taxon>Eukaryota</taxon>
        <taxon>Metazoa</taxon>
        <taxon>Spiralia</taxon>
        <taxon>Lophotrochozoa</taxon>
        <taxon>Mollusca</taxon>
        <taxon>Gastropoda</taxon>
        <taxon>Heterobranchia</taxon>
        <taxon>Euthyneura</taxon>
        <taxon>Panpulmonata</taxon>
        <taxon>Sacoglossa</taxon>
        <taxon>Placobranchoidea</taxon>
        <taxon>Plakobranchidae</taxon>
        <taxon>Elysia</taxon>
    </lineage>
</organism>
<accession>A0AAV4F496</accession>
<keyword evidence="1" id="KW-0812">Transmembrane</keyword>
<protein>
    <submittedName>
        <fullName evidence="2">Uncharacterized protein</fullName>
    </submittedName>
</protein>
<feature type="transmembrane region" description="Helical" evidence="1">
    <location>
        <begin position="64"/>
        <end position="94"/>
    </location>
</feature>